<name>A0A371XE71_9HYPH</name>
<reference evidence="3" key="1">
    <citation type="submission" date="2018-08" db="EMBL/GenBank/DDBJ databases">
        <authorList>
            <person name="Im W.T."/>
        </authorList>
    </citation>
    <scope>NUCLEOTIDE SEQUENCE [LARGE SCALE GENOMIC DNA]</scope>
    <source>
        <strain evidence="3">LA-28</strain>
    </source>
</reference>
<dbReference type="PANTHER" id="PTHR36503">
    <property type="entry name" value="BLR2520 PROTEIN"/>
    <property type="match status" value="1"/>
</dbReference>
<gene>
    <name evidence="2" type="ORF">DY251_10815</name>
</gene>
<evidence type="ECO:0000313" key="2">
    <source>
        <dbReference type="EMBL" id="RFC67483.1"/>
    </source>
</evidence>
<comment type="caution">
    <text evidence="2">The sequence shown here is derived from an EMBL/GenBank/DDBJ whole genome shotgun (WGS) entry which is preliminary data.</text>
</comment>
<dbReference type="EMBL" id="QURN01000007">
    <property type="protein sequence ID" value="RFC67483.1"/>
    <property type="molecule type" value="Genomic_DNA"/>
</dbReference>
<feature type="domain" description="VOC" evidence="1">
    <location>
        <begin position="4"/>
        <end position="120"/>
    </location>
</feature>
<dbReference type="InterPro" id="IPR026275">
    <property type="entry name" value="Glyoxalase/dOase/EhpR"/>
</dbReference>
<dbReference type="InterPro" id="IPR029068">
    <property type="entry name" value="Glyas_Bleomycin-R_OHBP_Dase"/>
</dbReference>
<proteinExistence type="predicted"/>
<protein>
    <submittedName>
        <fullName evidence="2">Drug:proton antiporter</fullName>
    </submittedName>
</protein>
<dbReference type="SUPFAM" id="SSF54593">
    <property type="entry name" value="Glyoxalase/Bleomycin resistance protein/Dihydroxybiphenyl dioxygenase"/>
    <property type="match status" value="1"/>
</dbReference>
<dbReference type="Proteomes" id="UP000262379">
    <property type="component" value="Unassembled WGS sequence"/>
</dbReference>
<evidence type="ECO:0000313" key="3">
    <source>
        <dbReference type="Proteomes" id="UP000262379"/>
    </source>
</evidence>
<dbReference type="InterPro" id="IPR004360">
    <property type="entry name" value="Glyas_Fos-R_dOase_dom"/>
</dbReference>
<dbReference type="Gene3D" id="3.30.720.110">
    <property type="match status" value="1"/>
</dbReference>
<sequence length="124" mass="13300">MTIAPNMLLLYVENVEKSAEFYSDLFGTKPVDATHGFAMFVLGNLRLGLWLRPAVEPAATVTGGGGELAIAVGSAEEVGKIARDWNAKGVSIAQEPTDMDFGHTFVALDPDGHRIRVFQPAPTE</sequence>
<organism evidence="2 3">
    <name type="scientific">Mesorhizobium denitrificans</name>
    <dbReference type="NCBI Taxonomy" id="2294114"/>
    <lineage>
        <taxon>Bacteria</taxon>
        <taxon>Pseudomonadati</taxon>
        <taxon>Pseudomonadota</taxon>
        <taxon>Alphaproteobacteria</taxon>
        <taxon>Hyphomicrobiales</taxon>
        <taxon>Phyllobacteriaceae</taxon>
        <taxon>Mesorhizobium</taxon>
    </lineage>
</organism>
<evidence type="ECO:0000259" key="1">
    <source>
        <dbReference type="PROSITE" id="PS51819"/>
    </source>
</evidence>
<dbReference type="PIRSF" id="PIRSF039020">
    <property type="entry name" value="EhpR"/>
    <property type="match status" value="1"/>
</dbReference>
<accession>A0A371XE71</accession>
<dbReference type="Pfam" id="PF00903">
    <property type="entry name" value="Glyoxalase"/>
    <property type="match status" value="1"/>
</dbReference>
<dbReference type="Gene3D" id="3.30.720.120">
    <property type="match status" value="1"/>
</dbReference>
<dbReference type="RefSeq" id="WP_116624051.1">
    <property type="nucleotide sequence ID" value="NZ_QURN01000007.1"/>
</dbReference>
<dbReference type="AlphaFoldDB" id="A0A371XE71"/>
<dbReference type="PANTHER" id="PTHR36503:SF1">
    <property type="entry name" value="BLR2520 PROTEIN"/>
    <property type="match status" value="1"/>
</dbReference>
<dbReference type="PROSITE" id="PS51819">
    <property type="entry name" value="VOC"/>
    <property type="match status" value="1"/>
</dbReference>
<keyword evidence="3" id="KW-1185">Reference proteome</keyword>
<dbReference type="InterPro" id="IPR037523">
    <property type="entry name" value="VOC_core"/>
</dbReference>